<dbReference type="InterPro" id="IPR023753">
    <property type="entry name" value="FAD/NAD-binding_dom"/>
</dbReference>
<dbReference type="RefSeq" id="WP_258846109.1">
    <property type="nucleotide sequence ID" value="NZ_JANUGX010000015.1"/>
</dbReference>
<organism evidence="7 8">
    <name type="scientific">Massilia norwichensis</name>
    <dbReference type="NCBI Taxonomy" id="1442366"/>
    <lineage>
        <taxon>Bacteria</taxon>
        <taxon>Pseudomonadati</taxon>
        <taxon>Pseudomonadota</taxon>
        <taxon>Betaproteobacteria</taxon>
        <taxon>Burkholderiales</taxon>
        <taxon>Oxalobacteraceae</taxon>
        <taxon>Telluria group</taxon>
        <taxon>Massilia</taxon>
    </lineage>
</organism>
<evidence type="ECO:0000256" key="3">
    <source>
        <dbReference type="ARBA" id="ARBA00022630"/>
    </source>
</evidence>
<evidence type="ECO:0000256" key="1">
    <source>
        <dbReference type="ARBA" id="ARBA00001974"/>
    </source>
</evidence>
<comment type="cofactor">
    <cofactor evidence="1">
        <name>FAD</name>
        <dbReference type="ChEBI" id="CHEBI:57692"/>
    </cofactor>
</comment>
<dbReference type="SUPFAM" id="SSF51905">
    <property type="entry name" value="FAD/NAD(P)-binding domain"/>
    <property type="match status" value="1"/>
</dbReference>
<keyword evidence="5" id="KW-0560">Oxidoreductase</keyword>
<evidence type="ECO:0000256" key="2">
    <source>
        <dbReference type="ARBA" id="ARBA00005272"/>
    </source>
</evidence>
<dbReference type="Pfam" id="PF07992">
    <property type="entry name" value="Pyr_redox_2"/>
    <property type="match status" value="2"/>
</dbReference>
<accession>A0ABT2A802</accession>
<dbReference type="PANTHER" id="PTHR42913:SF3">
    <property type="entry name" value="64 KDA MITOCHONDRIAL NADH DEHYDROGENASE (EUROFUNG)"/>
    <property type="match status" value="1"/>
</dbReference>
<comment type="caution">
    <text evidence="7">The sequence shown here is derived from an EMBL/GenBank/DDBJ whole genome shotgun (WGS) entry which is preliminary data.</text>
</comment>
<dbReference type="EMBL" id="JANUGX010000015">
    <property type="protein sequence ID" value="MCS0590330.1"/>
    <property type="molecule type" value="Genomic_DNA"/>
</dbReference>
<evidence type="ECO:0000256" key="4">
    <source>
        <dbReference type="ARBA" id="ARBA00022827"/>
    </source>
</evidence>
<keyword evidence="4" id="KW-0274">FAD</keyword>
<dbReference type="Gene3D" id="3.50.50.100">
    <property type="match status" value="2"/>
</dbReference>
<dbReference type="InterPro" id="IPR036188">
    <property type="entry name" value="FAD/NAD-bd_sf"/>
</dbReference>
<proteinExistence type="inferred from homology"/>
<sequence>MHSEIVIVGGGAGGLELACKLGRKLGPSKVMLVDSRLYHVWKPSLHEVAAGTLDIHQEGLSYQMLAHDRGFTFVYGAMTALDHGARTIAVGAVSAASDGEEIFPARTISYGKLVIAVGSTSNYFGVPGAREHTISLNATEDAERFRLRLLRLLAQAAEAKGEGASNPGVAVAKAVGSGTFESGVVASDAAGAGARSATADATLSANAAGDTAVTDAGLVPNRPASGLDIVIIGGGATGVELAAELREASGAYAAYGFNRLQVQRDVRITLLEGAPRILAPLPERVSASATRLLDERAIRVVTNCRVTQIDAHRVTDNAGQIYPSDICVWAAGIRAPEFLGSLGLPVTKGGAIEVDGHLRVKGVEGVYALGDCAACVDGSGKPVPPRAQAAHQQADYLLKTFMNMEKGHPPPKDPYVYKDYGSLVSIGHRTTVGNLMGSLRATWFVEGFMARIMYLSLHLMHHQAILGSMRTGVLAVARFLIRRTTPLVKLH</sequence>
<evidence type="ECO:0000256" key="5">
    <source>
        <dbReference type="ARBA" id="ARBA00023002"/>
    </source>
</evidence>
<reference evidence="7 8" key="1">
    <citation type="submission" date="2022-08" db="EMBL/GenBank/DDBJ databases">
        <title>Reclassification of Massilia species as members of the genera Telluria, Duganella, Pseudoduganella, Mokoshia gen. nov. and Zemynaea gen. nov. using orthogonal and non-orthogonal genome-based approaches.</title>
        <authorList>
            <person name="Bowman J.P."/>
        </authorList>
    </citation>
    <scope>NUCLEOTIDE SEQUENCE [LARGE SCALE GENOMIC DNA]</scope>
    <source>
        <strain evidence="7 8">LMG 28164</strain>
    </source>
</reference>
<feature type="domain" description="FAD/NAD(P)-binding" evidence="6">
    <location>
        <begin position="191"/>
        <end position="394"/>
    </location>
</feature>
<keyword evidence="8" id="KW-1185">Reference proteome</keyword>
<comment type="similarity">
    <text evidence="2">Belongs to the NADH dehydrogenase family.</text>
</comment>
<name>A0ABT2A802_9BURK</name>
<feature type="domain" description="FAD/NAD(P)-binding" evidence="6">
    <location>
        <begin position="4"/>
        <end position="151"/>
    </location>
</feature>
<protein>
    <submittedName>
        <fullName evidence="7">FAD-dependent oxidoreductase</fullName>
    </submittedName>
</protein>
<dbReference type="InterPro" id="IPR051169">
    <property type="entry name" value="NADH-Q_oxidoreductase"/>
</dbReference>
<evidence type="ECO:0000313" key="7">
    <source>
        <dbReference type="EMBL" id="MCS0590330.1"/>
    </source>
</evidence>
<dbReference type="Proteomes" id="UP001205560">
    <property type="component" value="Unassembled WGS sequence"/>
</dbReference>
<keyword evidence="3" id="KW-0285">Flavoprotein</keyword>
<evidence type="ECO:0000259" key="6">
    <source>
        <dbReference type="Pfam" id="PF07992"/>
    </source>
</evidence>
<dbReference type="PRINTS" id="PR00368">
    <property type="entry name" value="FADPNR"/>
</dbReference>
<gene>
    <name evidence="7" type="ORF">NX782_14125</name>
</gene>
<evidence type="ECO:0000313" key="8">
    <source>
        <dbReference type="Proteomes" id="UP001205560"/>
    </source>
</evidence>
<dbReference type="PANTHER" id="PTHR42913">
    <property type="entry name" value="APOPTOSIS-INDUCING FACTOR 1"/>
    <property type="match status" value="1"/>
</dbReference>